<keyword evidence="3 5" id="KW-1133">Transmembrane helix</keyword>
<sequence>MFGLYLLSTRVADNGSGVVVVEDEKKEAMVESEHKVEYSVGSLETNGSPAVAAGAPVEVLIGKYENPKWVGLSRDSSRRHRSVLQETENVFLMIGSSDEGISKLLDRVEVIYIKHFADGNRKKGLKTLRPRVKKEKHKVTASLGFFASCTVALIFALILVVRTRKIVEKDGHEQYMETLFPLYSFFGFIVLHMLFYAGNIYFWKKYKINYQFIFGFKAGTELGYREVLLLSFGLSVLALASIHANLDMQILILDSLIVMYYLL</sequence>
<dbReference type="Pfam" id="PF03124">
    <property type="entry name" value="EXS"/>
    <property type="match status" value="1"/>
</dbReference>
<evidence type="ECO:0000256" key="5">
    <source>
        <dbReference type="SAM" id="Phobius"/>
    </source>
</evidence>
<evidence type="ECO:0000313" key="7">
    <source>
        <dbReference type="EMBL" id="KAK1385901.1"/>
    </source>
</evidence>
<name>A0AAD8IJ87_9APIA</name>
<reference evidence="7" key="1">
    <citation type="submission" date="2023-02" db="EMBL/GenBank/DDBJ databases">
        <title>Genome of toxic invasive species Heracleum sosnowskyi carries increased number of genes despite the absence of recent whole-genome duplications.</title>
        <authorList>
            <person name="Schelkunov M."/>
            <person name="Shtratnikova V."/>
            <person name="Makarenko M."/>
            <person name="Klepikova A."/>
            <person name="Omelchenko D."/>
            <person name="Novikova G."/>
            <person name="Obukhova E."/>
            <person name="Bogdanov V."/>
            <person name="Penin A."/>
            <person name="Logacheva M."/>
        </authorList>
    </citation>
    <scope>NUCLEOTIDE SEQUENCE</scope>
    <source>
        <strain evidence="7">Hsosn_3</strain>
        <tissue evidence="7">Leaf</tissue>
    </source>
</reference>
<evidence type="ECO:0000259" key="6">
    <source>
        <dbReference type="Pfam" id="PF03124"/>
    </source>
</evidence>
<protein>
    <recommendedName>
        <fullName evidence="6">EXS domain-containing protein</fullName>
    </recommendedName>
</protein>
<keyword evidence="2 5" id="KW-0812">Transmembrane</keyword>
<evidence type="ECO:0000256" key="2">
    <source>
        <dbReference type="ARBA" id="ARBA00022692"/>
    </source>
</evidence>
<feature type="domain" description="EXS" evidence="6">
    <location>
        <begin position="179"/>
        <end position="255"/>
    </location>
</feature>
<feature type="transmembrane region" description="Helical" evidence="5">
    <location>
        <begin position="180"/>
        <end position="202"/>
    </location>
</feature>
<evidence type="ECO:0000313" key="8">
    <source>
        <dbReference type="Proteomes" id="UP001237642"/>
    </source>
</evidence>
<dbReference type="GO" id="GO:0005886">
    <property type="term" value="C:plasma membrane"/>
    <property type="evidence" value="ECO:0007669"/>
    <property type="project" value="TreeGrafter"/>
</dbReference>
<keyword evidence="4 5" id="KW-0472">Membrane</keyword>
<comment type="caution">
    <text evidence="7">The sequence shown here is derived from an EMBL/GenBank/DDBJ whole genome shotgun (WGS) entry which is preliminary data.</text>
</comment>
<accession>A0AAD8IJ87</accession>
<dbReference type="GO" id="GO:0000822">
    <property type="term" value="F:inositol hexakisphosphate binding"/>
    <property type="evidence" value="ECO:0007669"/>
    <property type="project" value="TreeGrafter"/>
</dbReference>
<gene>
    <name evidence="7" type="ORF">POM88_023636</name>
</gene>
<keyword evidence="8" id="KW-1185">Reference proteome</keyword>
<comment type="subcellular location">
    <subcellularLocation>
        <location evidence="1">Membrane</location>
        <topology evidence="1">Multi-pass membrane protein</topology>
    </subcellularLocation>
</comment>
<dbReference type="Proteomes" id="UP001237642">
    <property type="component" value="Unassembled WGS sequence"/>
</dbReference>
<dbReference type="AlphaFoldDB" id="A0AAD8IJ87"/>
<feature type="transmembrane region" description="Helical" evidence="5">
    <location>
        <begin position="222"/>
        <end position="240"/>
    </location>
</feature>
<dbReference type="PANTHER" id="PTHR10783">
    <property type="entry name" value="XENOTROPIC AND POLYTROPIC RETROVIRUS RECEPTOR 1-RELATED"/>
    <property type="match status" value="1"/>
</dbReference>
<evidence type="ECO:0000256" key="3">
    <source>
        <dbReference type="ARBA" id="ARBA00022989"/>
    </source>
</evidence>
<evidence type="ECO:0000256" key="4">
    <source>
        <dbReference type="ARBA" id="ARBA00023136"/>
    </source>
</evidence>
<proteinExistence type="predicted"/>
<dbReference type="GO" id="GO:0006817">
    <property type="term" value="P:phosphate ion transport"/>
    <property type="evidence" value="ECO:0007669"/>
    <property type="project" value="TreeGrafter"/>
</dbReference>
<dbReference type="GO" id="GO:0005802">
    <property type="term" value="C:trans-Golgi network"/>
    <property type="evidence" value="ECO:0007669"/>
    <property type="project" value="TreeGrafter"/>
</dbReference>
<organism evidence="7 8">
    <name type="scientific">Heracleum sosnowskyi</name>
    <dbReference type="NCBI Taxonomy" id="360622"/>
    <lineage>
        <taxon>Eukaryota</taxon>
        <taxon>Viridiplantae</taxon>
        <taxon>Streptophyta</taxon>
        <taxon>Embryophyta</taxon>
        <taxon>Tracheophyta</taxon>
        <taxon>Spermatophyta</taxon>
        <taxon>Magnoliopsida</taxon>
        <taxon>eudicotyledons</taxon>
        <taxon>Gunneridae</taxon>
        <taxon>Pentapetalae</taxon>
        <taxon>asterids</taxon>
        <taxon>campanulids</taxon>
        <taxon>Apiales</taxon>
        <taxon>Apiaceae</taxon>
        <taxon>Apioideae</taxon>
        <taxon>apioid superclade</taxon>
        <taxon>Tordylieae</taxon>
        <taxon>Tordyliinae</taxon>
        <taxon>Heracleum</taxon>
    </lineage>
</organism>
<reference evidence="7" key="2">
    <citation type="submission" date="2023-05" db="EMBL/GenBank/DDBJ databases">
        <authorList>
            <person name="Schelkunov M.I."/>
        </authorList>
    </citation>
    <scope>NUCLEOTIDE SEQUENCE</scope>
    <source>
        <strain evidence="7">Hsosn_3</strain>
        <tissue evidence="7">Leaf</tissue>
    </source>
</reference>
<dbReference type="InterPro" id="IPR004342">
    <property type="entry name" value="EXS_C"/>
</dbReference>
<evidence type="ECO:0000256" key="1">
    <source>
        <dbReference type="ARBA" id="ARBA00004141"/>
    </source>
</evidence>
<dbReference type="GO" id="GO:0016036">
    <property type="term" value="P:cellular response to phosphate starvation"/>
    <property type="evidence" value="ECO:0007669"/>
    <property type="project" value="TreeGrafter"/>
</dbReference>
<feature type="transmembrane region" description="Helical" evidence="5">
    <location>
        <begin position="139"/>
        <end position="160"/>
    </location>
</feature>
<dbReference type="PANTHER" id="PTHR10783:SF4">
    <property type="entry name" value="PHOSPHATE TRANSPORTER PHO1 HOMOLOG 3"/>
    <property type="match status" value="1"/>
</dbReference>
<dbReference type="EMBL" id="JAUIZM010000005">
    <property type="protein sequence ID" value="KAK1385901.1"/>
    <property type="molecule type" value="Genomic_DNA"/>
</dbReference>